<accession>A0A319DJG6</accession>
<sequence>MAPLQIRINIVLLLWTLLAIPASSQACTYPTQCPLGLLCDMDPSSPHYHTCRR</sequence>
<dbReference type="Proteomes" id="UP000247810">
    <property type="component" value="Unassembled WGS sequence"/>
</dbReference>
<name>A0A319DJG6_9EURO</name>
<evidence type="ECO:0000256" key="1">
    <source>
        <dbReference type="SAM" id="SignalP"/>
    </source>
</evidence>
<dbReference type="VEuPathDB" id="FungiDB:BO71DRAFT_396088"/>
<reference evidence="2 3" key="1">
    <citation type="submission" date="2018-02" db="EMBL/GenBank/DDBJ databases">
        <title>The genomes of Aspergillus section Nigri reveals drivers in fungal speciation.</title>
        <authorList>
            <consortium name="DOE Joint Genome Institute"/>
            <person name="Vesth T.C."/>
            <person name="Nybo J."/>
            <person name="Theobald S."/>
            <person name="Brandl J."/>
            <person name="Frisvad J.C."/>
            <person name="Nielsen K.F."/>
            <person name="Lyhne E.K."/>
            <person name="Kogle M.E."/>
            <person name="Kuo A."/>
            <person name="Riley R."/>
            <person name="Clum A."/>
            <person name="Nolan M."/>
            <person name="Lipzen A."/>
            <person name="Salamov A."/>
            <person name="Henrissat B."/>
            <person name="Wiebenga A."/>
            <person name="De vries R.P."/>
            <person name="Grigoriev I.V."/>
            <person name="Mortensen U.H."/>
            <person name="Andersen M.R."/>
            <person name="Baker S.E."/>
        </authorList>
    </citation>
    <scope>NUCLEOTIDE SEQUENCE [LARGE SCALE GENOMIC DNA]</scope>
    <source>
        <strain evidence="2 3">CBS 707.79</strain>
    </source>
</reference>
<proteinExistence type="predicted"/>
<keyword evidence="1" id="KW-0732">Signal</keyword>
<organism evidence="2 3">
    <name type="scientific">Aspergillus ellipticus CBS 707.79</name>
    <dbReference type="NCBI Taxonomy" id="1448320"/>
    <lineage>
        <taxon>Eukaryota</taxon>
        <taxon>Fungi</taxon>
        <taxon>Dikarya</taxon>
        <taxon>Ascomycota</taxon>
        <taxon>Pezizomycotina</taxon>
        <taxon>Eurotiomycetes</taxon>
        <taxon>Eurotiomycetidae</taxon>
        <taxon>Eurotiales</taxon>
        <taxon>Aspergillaceae</taxon>
        <taxon>Aspergillus</taxon>
        <taxon>Aspergillus subgen. Circumdati</taxon>
    </lineage>
</organism>
<gene>
    <name evidence="2" type="ORF">BO71DRAFT_396088</name>
</gene>
<dbReference type="EMBL" id="KZ825823">
    <property type="protein sequence ID" value="PYH97519.1"/>
    <property type="molecule type" value="Genomic_DNA"/>
</dbReference>
<protein>
    <submittedName>
        <fullName evidence="2">Uncharacterized protein</fullName>
    </submittedName>
</protein>
<feature type="signal peptide" evidence="1">
    <location>
        <begin position="1"/>
        <end position="26"/>
    </location>
</feature>
<evidence type="ECO:0000313" key="3">
    <source>
        <dbReference type="Proteomes" id="UP000247810"/>
    </source>
</evidence>
<dbReference type="AlphaFoldDB" id="A0A319DJG6"/>
<dbReference type="PROSITE" id="PS51257">
    <property type="entry name" value="PROKAR_LIPOPROTEIN"/>
    <property type="match status" value="1"/>
</dbReference>
<evidence type="ECO:0000313" key="2">
    <source>
        <dbReference type="EMBL" id="PYH97519.1"/>
    </source>
</evidence>
<keyword evidence="3" id="KW-1185">Reference proteome</keyword>
<feature type="chain" id="PRO_5016274345" evidence="1">
    <location>
        <begin position="27"/>
        <end position="53"/>
    </location>
</feature>